<organism evidence="2 3">
    <name type="scientific">Friedmanniomyces simplex</name>
    <dbReference type="NCBI Taxonomy" id="329884"/>
    <lineage>
        <taxon>Eukaryota</taxon>
        <taxon>Fungi</taxon>
        <taxon>Dikarya</taxon>
        <taxon>Ascomycota</taxon>
        <taxon>Pezizomycotina</taxon>
        <taxon>Dothideomycetes</taxon>
        <taxon>Dothideomycetidae</taxon>
        <taxon>Mycosphaerellales</taxon>
        <taxon>Teratosphaeriaceae</taxon>
        <taxon>Friedmanniomyces</taxon>
    </lineage>
</organism>
<evidence type="ECO:0000256" key="1">
    <source>
        <dbReference type="SAM" id="MobiDB-lite"/>
    </source>
</evidence>
<accession>A0A4U0XF44</accession>
<dbReference type="OrthoDB" id="3001700at2759"/>
<comment type="caution">
    <text evidence="2">The sequence shown here is derived from an EMBL/GenBank/DDBJ whole genome shotgun (WGS) entry which is preliminary data.</text>
</comment>
<feature type="compositionally biased region" description="Polar residues" evidence="1">
    <location>
        <begin position="1"/>
        <end position="12"/>
    </location>
</feature>
<protein>
    <submittedName>
        <fullName evidence="2">Uncharacterized protein</fullName>
    </submittedName>
</protein>
<dbReference type="AlphaFoldDB" id="A0A4U0XF44"/>
<reference evidence="2 3" key="1">
    <citation type="submission" date="2017-03" db="EMBL/GenBank/DDBJ databases">
        <title>Genomes of endolithic fungi from Antarctica.</title>
        <authorList>
            <person name="Coleine C."/>
            <person name="Masonjones S."/>
            <person name="Stajich J.E."/>
        </authorList>
    </citation>
    <scope>NUCLEOTIDE SEQUENCE [LARGE SCALE GENOMIC DNA]</scope>
    <source>
        <strain evidence="2 3">CCFEE 5184</strain>
    </source>
</reference>
<feature type="compositionally biased region" description="Basic and acidic residues" evidence="1">
    <location>
        <begin position="152"/>
        <end position="161"/>
    </location>
</feature>
<feature type="region of interest" description="Disordered" evidence="1">
    <location>
        <begin position="152"/>
        <end position="218"/>
    </location>
</feature>
<proteinExistence type="predicted"/>
<evidence type="ECO:0000313" key="3">
    <source>
        <dbReference type="Proteomes" id="UP000309340"/>
    </source>
</evidence>
<feature type="compositionally biased region" description="Low complexity" evidence="1">
    <location>
        <begin position="179"/>
        <end position="201"/>
    </location>
</feature>
<dbReference type="Proteomes" id="UP000309340">
    <property type="component" value="Unassembled WGS sequence"/>
</dbReference>
<feature type="region of interest" description="Disordered" evidence="1">
    <location>
        <begin position="1"/>
        <end position="57"/>
    </location>
</feature>
<feature type="compositionally biased region" description="Basic and acidic residues" evidence="1">
    <location>
        <begin position="36"/>
        <end position="57"/>
    </location>
</feature>
<sequence length="218" mass="23241">MYTKHTLQQIPQNMADKLQDTAKGATDQAQQSASEGSKKWDAMTEEQKKQTFDALPEEKKQGKGYVEWITEGYHNQYENWMPWIEDTYLKWFTKDNKTSYAAKDTLDKTKITGVDQVDNLQGDVNNLVGNQFGQGGLLQPVGDMVSKEGMNRAERGGKDESGSYGGPASTVTDPIAKNAQAAGEGVSSGAQGVGSSVMGGAKSAGGALGGMFGGGGKK</sequence>
<dbReference type="STRING" id="329884.A0A4U0XF44"/>
<evidence type="ECO:0000313" key="2">
    <source>
        <dbReference type="EMBL" id="TKA74516.1"/>
    </source>
</evidence>
<keyword evidence="3" id="KW-1185">Reference proteome</keyword>
<name>A0A4U0XF44_9PEZI</name>
<dbReference type="EMBL" id="NAJQ01000223">
    <property type="protein sequence ID" value="TKA74516.1"/>
    <property type="molecule type" value="Genomic_DNA"/>
</dbReference>
<gene>
    <name evidence="2" type="ORF">B0A55_08041</name>
</gene>
<feature type="compositionally biased region" description="Gly residues" evidence="1">
    <location>
        <begin position="202"/>
        <end position="218"/>
    </location>
</feature>